<organism evidence="8 9">
    <name type="scientific">Chironomus riparius</name>
    <dbReference type="NCBI Taxonomy" id="315576"/>
    <lineage>
        <taxon>Eukaryota</taxon>
        <taxon>Metazoa</taxon>
        <taxon>Ecdysozoa</taxon>
        <taxon>Arthropoda</taxon>
        <taxon>Hexapoda</taxon>
        <taxon>Insecta</taxon>
        <taxon>Pterygota</taxon>
        <taxon>Neoptera</taxon>
        <taxon>Endopterygota</taxon>
        <taxon>Diptera</taxon>
        <taxon>Nematocera</taxon>
        <taxon>Chironomoidea</taxon>
        <taxon>Chironomidae</taxon>
        <taxon>Chironominae</taxon>
        <taxon>Chironomus</taxon>
    </lineage>
</organism>
<dbReference type="InterPro" id="IPR022775">
    <property type="entry name" value="AP_mu_sigma_su"/>
</dbReference>
<dbReference type="PANTHER" id="PTHR10529">
    <property type="entry name" value="AP COMPLEX SUBUNIT MU"/>
    <property type="match status" value="1"/>
</dbReference>
<dbReference type="SUPFAM" id="SSF64356">
    <property type="entry name" value="SNARE-like"/>
    <property type="match status" value="1"/>
</dbReference>
<dbReference type="Gene3D" id="3.30.450.60">
    <property type="match status" value="1"/>
</dbReference>
<evidence type="ECO:0000313" key="9">
    <source>
        <dbReference type="Proteomes" id="UP001153620"/>
    </source>
</evidence>
<accession>A0A9P0JDF2</accession>
<dbReference type="PIRSF" id="PIRSF005992">
    <property type="entry name" value="Clathrin_mu"/>
    <property type="match status" value="1"/>
</dbReference>
<dbReference type="InterPro" id="IPR011012">
    <property type="entry name" value="Longin-like_dom_sf"/>
</dbReference>
<keyword evidence="9" id="KW-1185">Reference proteome</keyword>
<dbReference type="Pfam" id="PF01217">
    <property type="entry name" value="Clat_adaptor_s"/>
    <property type="match status" value="1"/>
</dbReference>
<feature type="domain" description="MHD" evidence="7">
    <location>
        <begin position="174"/>
        <end position="414"/>
    </location>
</feature>
<evidence type="ECO:0000256" key="6">
    <source>
        <dbReference type="PIRNR" id="PIRNR005992"/>
    </source>
</evidence>
<keyword evidence="5" id="KW-0168">Coated pit</keyword>
<dbReference type="PROSITE" id="PS51072">
    <property type="entry name" value="MHD"/>
    <property type="match status" value="1"/>
</dbReference>
<evidence type="ECO:0000259" key="7">
    <source>
        <dbReference type="PROSITE" id="PS51072"/>
    </source>
</evidence>
<dbReference type="InterPro" id="IPR018240">
    <property type="entry name" value="Clathrin_mu_CS"/>
</dbReference>
<evidence type="ECO:0000256" key="1">
    <source>
        <dbReference type="ARBA" id="ARBA00004277"/>
    </source>
</evidence>
<evidence type="ECO:0000256" key="3">
    <source>
        <dbReference type="ARBA" id="ARBA00022927"/>
    </source>
</evidence>
<keyword evidence="2 6" id="KW-0813">Transport</keyword>
<comment type="subcellular location">
    <subcellularLocation>
        <location evidence="1">Membrane</location>
        <location evidence="1">Coated pit</location>
        <topology evidence="1">Peripheral membrane protein</topology>
        <orientation evidence="1">Cytoplasmic side</orientation>
    </subcellularLocation>
</comment>
<dbReference type="Pfam" id="PF00928">
    <property type="entry name" value="Adap_comp_sub"/>
    <property type="match status" value="1"/>
</dbReference>
<gene>
    <name evidence="8" type="ORF">CHIRRI_LOCUS14796</name>
</gene>
<sequence>MESLFIINTQGDVFLEKHWRSVISKGICDYFLDKLKVSNDVIPVIPTSFQSTNLVSIGRCGVFLVSVCKSEISPLFVLEFLHRVVDTFIDYFSECNETIIKENYVVIYELLDEMLDNGFPLATESNVLKELIKPPNILRSIANSVTGKTNFSDTLPVGSLSAIPWRKSGVKYTNNEAYFDVIEEVDAIIDRSGATIFAEISGEIQCLIKLSGMPDLSLSFINPRILDDVSFHPCVRYKRWDTERVLSFIPPDGSFRLMSYHVTSQTVPIPIYIRQNIHLKSGEQGKLDITVGPKTTLGRTLESVKLEILFPKSVVNCSLVTTQGKYVFDQNTKILNWDVGKIDVQKLPNIRGSVTTVQGCTIESMPSINVQFTISQLAVSGLKVNRLDMYGDVKYKPFKGTNYFVWDSFASDVLLL</sequence>
<dbReference type="Gene3D" id="2.60.40.1170">
    <property type="entry name" value="Mu homology domain, subdomain B"/>
    <property type="match status" value="2"/>
</dbReference>
<dbReference type="InterPro" id="IPR050431">
    <property type="entry name" value="Adaptor_comp_med_subunit"/>
</dbReference>
<dbReference type="FunFam" id="3.30.450.60:FF:000002">
    <property type="entry name" value="AP-2 complex subunit mu, putative"/>
    <property type="match status" value="1"/>
</dbReference>
<dbReference type="EMBL" id="OU895880">
    <property type="protein sequence ID" value="CAH1735530.1"/>
    <property type="molecule type" value="Genomic_DNA"/>
</dbReference>
<dbReference type="SUPFAM" id="SSF49447">
    <property type="entry name" value="Second domain of Mu2 adaptin subunit (ap50) of ap2 adaptor"/>
    <property type="match status" value="1"/>
</dbReference>
<evidence type="ECO:0000313" key="8">
    <source>
        <dbReference type="EMBL" id="CAH1735530.1"/>
    </source>
</evidence>
<dbReference type="GO" id="GO:0005905">
    <property type="term" value="C:clathrin-coated pit"/>
    <property type="evidence" value="ECO:0007669"/>
    <property type="project" value="UniProtKB-KW"/>
</dbReference>
<dbReference type="GO" id="GO:0006886">
    <property type="term" value="P:intracellular protein transport"/>
    <property type="evidence" value="ECO:0007669"/>
    <property type="project" value="UniProtKB-UniRule"/>
</dbReference>
<dbReference type="GO" id="GO:0016192">
    <property type="term" value="P:vesicle-mediated transport"/>
    <property type="evidence" value="ECO:0007669"/>
    <property type="project" value="InterPro"/>
</dbReference>
<keyword evidence="4" id="KW-0472">Membrane</keyword>
<evidence type="ECO:0000256" key="4">
    <source>
        <dbReference type="ARBA" id="ARBA00023136"/>
    </source>
</evidence>
<dbReference type="PROSITE" id="PS00990">
    <property type="entry name" value="CLAT_ADAPTOR_M_1"/>
    <property type="match status" value="1"/>
</dbReference>
<name>A0A9P0JDF2_9DIPT</name>
<dbReference type="Proteomes" id="UP001153620">
    <property type="component" value="Chromosome 4"/>
</dbReference>
<protein>
    <recommendedName>
        <fullName evidence="7">MHD domain-containing protein</fullName>
    </recommendedName>
</protein>
<dbReference type="PRINTS" id="PR00314">
    <property type="entry name" value="CLATHRINADPT"/>
</dbReference>
<dbReference type="InterPro" id="IPR001392">
    <property type="entry name" value="Clathrin_mu"/>
</dbReference>
<reference evidence="8" key="1">
    <citation type="submission" date="2022-01" db="EMBL/GenBank/DDBJ databases">
        <authorList>
            <person name="King R."/>
        </authorList>
    </citation>
    <scope>NUCLEOTIDE SEQUENCE</scope>
</reference>
<evidence type="ECO:0000256" key="2">
    <source>
        <dbReference type="ARBA" id="ARBA00022448"/>
    </source>
</evidence>
<dbReference type="GO" id="GO:0030131">
    <property type="term" value="C:clathrin adaptor complex"/>
    <property type="evidence" value="ECO:0007669"/>
    <property type="project" value="UniProtKB-UniRule"/>
</dbReference>
<dbReference type="InterPro" id="IPR036168">
    <property type="entry name" value="AP2_Mu_C_sf"/>
</dbReference>
<keyword evidence="3 6" id="KW-0653">Protein transport</keyword>
<proteinExistence type="inferred from homology"/>
<dbReference type="CDD" id="cd14837">
    <property type="entry name" value="AP3_Mu_N"/>
    <property type="match status" value="1"/>
</dbReference>
<reference evidence="8" key="2">
    <citation type="submission" date="2022-10" db="EMBL/GenBank/DDBJ databases">
        <authorList>
            <consortium name="ENA_rothamsted_submissions"/>
            <consortium name="culmorum"/>
            <person name="King R."/>
        </authorList>
    </citation>
    <scope>NUCLEOTIDE SEQUENCE</scope>
</reference>
<dbReference type="InterPro" id="IPR028565">
    <property type="entry name" value="MHD"/>
</dbReference>
<dbReference type="AlphaFoldDB" id="A0A9P0JDF2"/>
<evidence type="ECO:0000256" key="5">
    <source>
        <dbReference type="ARBA" id="ARBA00023176"/>
    </source>
</evidence>
<comment type="similarity">
    <text evidence="6">Belongs to the adaptor complexes medium subunit family.</text>
</comment>
<dbReference type="PROSITE" id="PS00991">
    <property type="entry name" value="CLAT_ADAPTOR_M_2"/>
    <property type="match status" value="1"/>
</dbReference>